<feature type="region of interest" description="Disordered" evidence="1">
    <location>
        <begin position="1"/>
        <end position="32"/>
    </location>
</feature>
<evidence type="ECO:0000313" key="2">
    <source>
        <dbReference type="EMBL" id="QHV94008.1"/>
    </source>
</evidence>
<keyword evidence="3" id="KW-1185">Reference proteome</keyword>
<evidence type="ECO:0000313" key="3">
    <source>
        <dbReference type="Proteomes" id="UP000464577"/>
    </source>
</evidence>
<gene>
    <name evidence="2" type="ORF">GJR95_02745</name>
</gene>
<sequence length="56" mass="5995">MKTATLKSTKPTSKNSGVSSTGKRQGILPGKGPWVSLDGKWYTKNTAGEWIPMKAS</sequence>
<evidence type="ECO:0000256" key="1">
    <source>
        <dbReference type="SAM" id="MobiDB-lite"/>
    </source>
</evidence>
<dbReference type="KEGG" id="senf:GJR95_02745"/>
<proteinExistence type="predicted"/>
<protein>
    <submittedName>
        <fullName evidence="2">Uncharacterized protein</fullName>
    </submittedName>
</protein>
<organism evidence="2 3">
    <name type="scientific">Spirosoma endbachense</name>
    <dbReference type="NCBI Taxonomy" id="2666025"/>
    <lineage>
        <taxon>Bacteria</taxon>
        <taxon>Pseudomonadati</taxon>
        <taxon>Bacteroidota</taxon>
        <taxon>Cytophagia</taxon>
        <taxon>Cytophagales</taxon>
        <taxon>Cytophagaceae</taxon>
        <taxon>Spirosoma</taxon>
    </lineage>
</organism>
<feature type="compositionally biased region" description="Polar residues" evidence="1">
    <location>
        <begin position="1"/>
        <end position="23"/>
    </location>
</feature>
<dbReference type="EMBL" id="CP045997">
    <property type="protein sequence ID" value="QHV94008.1"/>
    <property type="molecule type" value="Genomic_DNA"/>
</dbReference>
<name>A0A6P1VNL0_9BACT</name>
<reference evidence="2 3" key="1">
    <citation type="submission" date="2019-11" db="EMBL/GenBank/DDBJ databases">
        <title>Spirosoma endbachense sp. nov., isolated from a natural salt meadow.</title>
        <authorList>
            <person name="Rojas J."/>
            <person name="Ambika Manirajan B."/>
            <person name="Ratering S."/>
            <person name="Suarez C."/>
            <person name="Geissler-Plaum R."/>
            <person name="Schnell S."/>
        </authorList>
    </citation>
    <scope>NUCLEOTIDE SEQUENCE [LARGE SCALE GENOMIC DNA]</scope>
    <source>
        <strain evidence="2 3">I-24</strain>
    </source>
</reference>
<accession>A0A6P1VNL0</accession>
<dbReference type="AlphaFoldDB" id="A0A6P1VNL0"/>
<dbReference type="Proteomes" id="UP000464577">
    <property type="component" value="Chromosome"/>
</dbReference>